<dbReference type="InterPro" id="IPR018047">
    <property type="entry name" value="Ammonium_transpt_CS"/>
</dbReference>
<dbReference type="PROSITE" id="PS01219">
    <property type="entry name" value="AMMONIUM_TRANSP"/>
    <property type="match status" value="1"/>
</dbReference>
<evidence type="ECO:0000256" key="2">
    <source>
        <dbReference type="ARBA" id="ARBA00005887"/>
    </source>
</evidence>
<dbReference type="AlphaFoldDB" id="A0A6J7RXB9"/>
<feature type="domain" description="Ammonium transporter AmtB-like" evidence="9">
    <location>
        <begin position="6"/>
        <end position="276"/>
    </location>
</feature>
<feature type="transmembrane region" description="Helical" evidence="8">
    <location>
        <begin position="222"/>
        <end position="244"/>
    </location>
</feature>
<dbReference type="PANTHER" id="PTHR11730">
    <property type="entry name" value="AMMONIUM TRANSPORTER"/>
    <property type="match status" value="1"/>
</dbReference>
<dbReference type="InterPro" id="IPR024041">
    <property type="entry name" value="NH4_transpt_AmtB-like_dom"/>
</dbReference>
<comment type="subcellular location">
    <subcellularLocation>
        <location evidence="1">Membrane</location>
        <topology evidence="1">Multi-pass membrane protein</topology>
    </subcellularLocation>
</comment>
<evidence type="ECO:0000313" key="10">
    <source>
        <dbReference type="EMBL" id="CAB5033292.1"/>
    </source>
</evidence>
<dbReference type="PANTHER" id="PTHR11730:SF6">
    <property type="entry name" value="AMMONIUM TRANSPORTER"/>
    <property type="match status" value="1"/>
</dbReference>
<accession>A0A6J7RXB9</accession>
<keyword evidence="3" id="KW-0813">Transport</keyword>
<proteinExistence type="inferred from homology"/>
<evidence type="ECO:0000256" key="5">
    <source>
        <dbReference type="ARBA" id="ARBA00022989"/>
    </source>
</evidence>
<dbReference type="Gene3D" id="1.10.3430.10">
    <property type="entry name" value="Ammonium transporter AmtB like domains"/>
    <property type="match status" value="1"/>
</dbReference>
<evidence type="ECO:0000256" key="7">
    <source>
        <dbReference type="ARBA" id="ARBA00023177"/>
    </source>
</evidence>
<keyword evidence="6 8" id="KW-0472">Membrane</keyword>
<dbReference type="GO" id="GO:0016020">
    <property type="term" value="C:membrane"/>
    <property type="evidence" value="ECO:0007669"/>
    <property type="project" value="UniProtKB-SubCell"/>
</dbReference>
<dbReference type="GO" id="GO:0097272">
    <property type="term" value="P:ammonium homeostasis"/>
    <property type="evidence" value="ECO:0007669"/>
    <property type="project" value="TreeGrafter"/>
</dbReference>
<dbReference type="SUPFAM" id="SSF111352">
    <property type="entry name" value="Ammonium transporter"/>
    <property type="match status" value="1"/>
</dbReference>
<evidence type="ECO:0000256" key="3">
    <source>
        <dbReference type="ARBA" id="ARBA00022448"/>
    </source>
</evidence>
<dbReference type="GO" id="GO:0008519">
    <property type="term" value="F:ammonium channel activity"/>
    <property type="evidence" value="ECO:0007669"/>
    <property type="project" value="InterPro"/>
</dbReference>
<feature type="transmembrane region" description="Helical" evidence="8">
    <location>
        <begin position="52"/>
        <end position="76"/>
    </location>
</feature>
<protein>
    <submittedName>
        <fullName evidence="10">Unannotated protein</fullName>
    </submittedName>
</protein>
<feature type="transmembrane region" description="Helical" evidence="8">
    <location>
        <begin position="82"/>
        <end position="104"/>
    </location>
</feature>
<evidence type="ECO:0000256" key="1">
    <source>
        <dbReference type="ARBA" id="ARBA00004141"/>
    </source>
</evidence>
<reference evidence="10" key="1">
    <citation type="submission" date="2020-05" db="EMBL/GenBank/DDBJ databases">
        <authorList>
            <person name="Chiriac C."/>
            <person name="Salcher M."/>
            <person name="Ghai R."/>
            <person name="Kavagutti S V."/>
        </authorList>
    </citation>
    <scope>NUCLEOTIDE SEQUENCE</scope>
</reference>
<dbReference type="InterPro" id="IPR029020">
    <property type="entry name" value="Ammonium/urea_transptr"/>
</dbReference>
<keyword evidence="4 8" id="KW-0812">Transmembrane</keyword>
<gene>
    <name evidence="10" type="ORF">UFOPK4173_00862</name>
</gene>
<evidence type="ECO:0000256" key="8">
    <source>
        <dbReference type="SAM" id="Phobius"/>
    </source>
</evidence>
<comment type="similarity">
    <text evidence="2">Belongs to the ammonia transporter channel (TC 1.A.11.2) family.</text>
</comment>
<keyword evidence="5 8" id="KW-1133">Transmembrane helix</keyword>
<evidence type="ECO:0000256" key="4">
    <source>
        <dbReference type="ARBA" id="ARBA00022692"/>
    </source>
</evidence>
<keyword evidence="7" id="KW-0924">Ammonia transport</keyword>
<feature type="transmembrane region" description="Helical" evidence="8">
    <location>
        <begin position="139"/>
        <end position="157"/>
    </location>
</feature>
<feature type="transmembrane region" description="Helical" evidence="8">
    <location>
        <begin position="116"/>
        <end position="133"/>
    </location>
</feature>
<sequence>MDLGFGYVDFAGSGIVHATGGAAALAGALVLGPRIGKFGKDGKARALPGHNIPMAMLGVFILLFGWFGFNAASTFAATDVRFTVAAVNTGIAGAFGLVASMFYIMKRTGKPDPGMIANGMLAGLVAITAPCAFVDPWAAALIGIIAGILVIEAVFFIERRGIDDPVGAIAVHGICGSFGVIALGLFATGEYGAAWNLTDTDLTADKGVTGLFYDVSLGGKQLLAQLAALVVIWTVMLGIAYAFFKIQNALTKGGIRSSVEDELMGLDYPEMGVTAYPGDASFSLDDIVIESLPKAQQEEVAAGR</sequence>
<organism evidence="10">
    <name type="scientific">freshwater metagenome</name>
    <dbReference type="NCBI Taxonomy" id="449393"/>
    <lineage>
        <taxon>unclassified sequences</taxon>
        <taxon>metagenomes</taxon>
        <taxon>ecological metagenomes</taxon>
    </lineage>
</organism>
<feature type="transmembrane region" description="Helical" evidence="8">
    <location>
        <begin position="169"/>
        <end position="187"/>
    </location>
</feature>
<evidence type="ECO:0000259" key="9">
    <source>
        <dbReference type="Pfam" id="PF00909"/>
    </source>
</evidence>
<evidence type="ECO:0000256" key="6">
    <source>
        <dbReference type="ARBA" id="ARBA00023136"/>
    </source>
</evidence>
<feature type="transmembrane region" description="Helical" evidence="8">
    <location>
        <begin position="12"/>
        <end position="31"/>
    </location>
</feature>
<dbReference type="EMBL" id="CAFBPW010000082">
    <property type="protein sequence ID" value="CAB5033292.1"/>
    <property type="molecule type" value="Genomic_DNA"/>
</dbReference>
<name>A0A6J7RXB9_9ZZZZ</name>
<dbReference type="Pfam" id="PF00909">
    <property type="entry name" value="Ammonium_transp"/>
    <property type="match status" value="1"/>
</dbReference>